<dbReference type="PANTHER" id="PTHR31956">
    <property type="entry name" value="NON-SPECIFIC PHOSPHOLIPASE C4-RELATED"/>
    <property type="match status" value="1"/>
</dbReference>
<organism evidence="3 4">
    <name type="scientific">Lutibacter flavus</name>
    <dbReference type="NCBI Taxonomy" id="691689"/>
    <lineage>
        <taxon>Bacteria</taxon>
        <taxon>Pseudomonadati</taxon>
        <taxon>Bacteroidota</taxon>
        <taxon>Flavobacteriia</taxon>
        <taxon>Flavobacteriales</taxon>
        <taxon>Flavobacteriaceae</taxon>
        <taxon>Lutibacter</taxon>
    </lineage>
</organism>
<gene>
    <name evidence="3" type="ORF">SAMN04488111_0723</name>
</gene>
<name>A0A238VMT3_9FLAO</name>
<evidence type="ECO:0000313" key="3">
    <source>
        <dbReference type="EMBL" id="SNR35474.1"/>
    </source>
</evidence>
<protein>
    <submittedName>
        <fullName evidence="3">Phospholipase C</fullName>
    </submittedName>
</protein>
<dbReference type="AlphaFoldDB" id="A0A238VMT3"/>
<evidence type="ECO:0000313" key="4">
    <source>
        <dbReference type="Proteomes" id="UP000198412"/>
    </source>
</evidence>
<accession>A0A238VMT3</accession>
<dbReference type="GO" id="GO:0009395">
    <property type="term" value="P:phospholipid catabolic process"/>
    <property type="evidence" value="ECO:0007669"/>
    <property type="project" value="TreeGrafter"/>
</dbReference>
<dbReference type="Proteomes" id="UP000198412">
    <property type="component" value="Unassembled WGS sequence"/>
</dbReference>
<feature type="compositionally biased region" description="Basic and acidic residues" evidence="2">
    <location>
        <begin position="48"/>
        <end position="61"/>
    </location>
</feature>
<dbReference type="InterPro" id="IPR017850">
    <property type="entry name" value="Alkaline_phosphatase_core_sf"/>
</dbReference>
<sequence>MKNKLDCFDHVVVLMLENRSFDNILGYASEKFDGVIGKNLSNPSPTRTDGKRVHGDGEPIKVRPGTTMDNPNPDPGEYFPHINTQLYNCVHPSKNAFSTKQKHFKPPYNQPVTGTPKSVACSELPYPAPMTGFVQDYYNKIDSNMGIFHTPHSDEYSIIMECFAAEKVPVMSGLAKSFAVFDRWHCAVPSQTFCNRSFFNAATSNGQVVNTKYTKWLEKDFNRDTIFNRLEEQGKPWVIYYDKMDVFPLTLLIHFQKLWPFFKEKKQRKLHFRHMEDFHKDVENGDLPAYSFIEPRLFFNHNDMHPPIKILGITQPSSVTAGEDLVNEVYTVIKKSNSQKPTGSNSENTLLCITYDEHGGCYDHVSPPKCATPPNDGSINEMGFPFDRLGIRVPTIMISAWSDPQVINSQKQHTSMLKTLGMKWDFEHLTDRDASAPDFLEIFNRTSPLPGTEWPCFNSIDNPKGSKDNDNYHYPLNDLQKAVLGMAHELAKDLANVGALKKEIKIGESLEHMKKILNSFDNQ</sequence>
<dbReference type="EMBL" id="FZNX01000001">
    <property type="protein sequence ID" value="SNR35474.1"/>
    <property type="molecule type" value="Genomic_DNA"/>
</dbReference>
<proteinExistence type="predicted"/>
<keyword evidence="1" id="KW-0378">Hydrolase</keyword>
<evidence type="ECO:0000256" key="2">
    <source>
        <dbReference type="SAM" id="MobiDB-lite"/>
    </source>
</evidence>
<dbReference type="Gene3D" id="3.40.720.10">
    <property type="entry name" value="Alkaline Phosphatase, subunit A"/>
    <property type="match status" value="2"/>
</dbReference>
<reference evidence="4" key="1">
    <citation type="submission" date="2017-06" db="EMBL/GenBank/DDBJ databases">
        <authorList>
            <person name="Varghese N."/>
            <person name="Submissions S."/>
        </authorList>
    </citation>
    <scope>NUCLEOTIDE SEQUENCE [LARGE SCALE GENOMIC DNA]</scope>
    <source>
        <strain evidence="4">DSM 27993</strain>
    </source>
</reference>
<dbReference type="Pfam" id="PF04185">
    <property type="entry name" value="Phosphoesterase"/>
    <property type="match status" value="1"/>
</dbReference>
<dbReference type="InterPro" id="IPR007312">
    <property type="entry name" value="Phosphoesterase"/>
</dbReference>
<feature type="region of interest" description="Disordered" evidence="2">
    <location>
        <begin position="38"/>
        <end position="73"/>
    </location>
</feature>
<keyword evidence="4" id="KW-1185">Reference proteome</keyword>
<dbReference type="OrthoDB" id="980947at2"/>
<evidence type="ECO:0000256" key="1">
    <source>
        <dbReference type="ARBA" id="ARBA00022801"/>
    </source>
</evidence>
<dbReference type="PANTHER" id="PTHR31956:SF1">
    <property type="entry name" value="NON-SPECIFIC PHOSPHOLIPASE C1"/>
    <property type="match status" value="1"/>
</dbReference>
<dbReference type="GO" id="GO:0042578">
    <property type="term" value="F:phosphoric ester hydrolase activity"/>
    <property type="evidence" value="ECO:0007669"/>
    <property type="project" value="UniProtKB-ARBA"/>
</dbReference>
<dbReference type="RefSeq" id="WP_089377043.1">
    <property type="nucleotide sequence ID" value="NZ_FZNX01000001.1"/>
</dbReference>